<proteinExistence type="predicted"/>
<organism evidence="2 3">
    <name type="scientific">Metarhizium rileyi (strain RCEF 4871)</name>
    <name type="common">Nomuraea rileyi</name>
    <dbReference type="NCBI Taxonomy" id="1649241"/>
    <lineage>
        <taxon>Eukaryota</taxon>
        <taxon>Fungi</taxon>
        <taxon>Dikarya</taxon>
        <taxon>Ascomycota</taxon>
        <taxon>Pezizomycotina</taxon>
        <taxon>Sordariomycetes</taxon>
        <taxon>Hypocreomycetidae</taxon>
        <taxon>Hypocreales</taxon>
        <taxon>Clavicipitaceae</taxon>
        <taxon>Metarhizium</taxon>
    </lineage>
</organism>
<dbReference type="EMBL" id="AZHC01000001">
    <property type="protein sequence ID" value="OAA52034.1"/>
    <property type="molecule type" value="Genomic_DNA"/>
</dbReference>
<sequence>MKASLVIVSSLASFALALPSAPREEETLGLSKRQVLYPSEGWGDDNESPNGDLVAEVANKLQEHDPDVSDELHNFCRDRAIQGTEACLAEGVKCKRNQIWVYHICMVVAPKYRMPPVNCRNPGYTRSEESERRGNIIAKDYELAMQGNCMNWDFTKPPTEECVQRSRDGERDCKKLWNQTTQDSEEDSYPDLGIVLLSDSRNY</sequence>
<gene>
    <name evidence="2" type="ORF">NOR_00627</name>
</gene>
<evidence type="ECO:0000313" key="3">
    <source>
        <dbReference type="Proteomes" id="UP000243498"/>
    </source>
</evidence>
<name>A0A167KQ83_METRR</name>
<feature type="signal peptide" evidence="1">
    <location>
        <begin position="1"/>
        <end position="17"/>
    </location>
</feature>
<reference evidence="2 3" key="1">
    <citation type="journal article" date="2016" name="Genome Biol. Evol.">
        <title>Divergent and convergent evolution of fungal pathogenicity.</title>
        <authorList>
            <person name="Shang Y."/>
            <person name="Xiao G."/>
            <person name="Zheng P."/>
            <person name="Cen K."/>
            <person name="Zhan S."/>
            <person name="Wang C."/>
        </authorList>
    </citation>
    <scope>NUCLEOTIDE SEQUENCE [LARGE SCALE GENOMIC DNA]</scope>
    <source>
        <strain evidence="2 3">RCEF 4871</strain>
    </source>
</reference>
<comment type="caution">
    <text evidence="2">The sequence shown here is derived from an EMBL/GenBank/DDBJ whole genome shotgun (WGS) entry which is preliminary data.</text>
</comment>
<keyword evidence="1" id="KW-0732">Signal</keyword>
<feature type="chain" id="PRO_5007889518" evidence="1">
    <location>
        <begin position="18"/>
        <end position="203"/>
    </location>
</feature>
<evidence type="ECO:0000256" key="1">
    <source>
        <dbReference type="SAM" id="SignalP"/>
    </source>
</evidence>
<dbReference type="Proteomes" id="UP000243498">
    <property type="component" value="Unassembled WGS sequence"/>
</dbReference>
<evidence type="ECO:0000313" key="2">
    <source>
        <dbReference type="EMBL" id="OAA52034.1"/>
    </source>
</evidence>
<keyword evidence="3" id="KW-1185">Reference proteome</keyword>
<protein>
    <submittedName>
        <fullName evidence="2">Uncharacterized protein</fullName>
    </submittedName>
</protein>
<dbReference type="AlphaFoldDB" id="A0A167KQ83"/>
<accession>A0A167KQ83</accession>